<keyword evidence="4" id="KW-0804">Transcription</keyword>
<evidence type="ECO:0000256" key="5">
    <source>
        <dbReference type="ARBA" id="ARBA00023242"/>
    </source>
</evidence>
<keyword evidence="3" id="KW-0238">DNA-binding</keyword>
<name>A0A8H3EU40_9LECA</name>
<feature type="domain" description="Zn(2)-C6 fungal-type" evidence="7">
    <location>
        <begin position="36"/>
        <end position="66"/>
    </location>
</feature>
<dbReference type="PROSITE" id="PS50048">
    <property type="entry name" value="ZN2_CY6_FUNGAL_2"/>
    <property type="match status" value="1"/>
</dbReference>
<feature type="compositionally biased region" description="Polar residues" evidence="6">
    <location>
        <begin position="93"/>
        <end position="107"/>
    </location>
</feature>
<evidence type="ECO:0000256" key="3">
    <source>
        <dbReference type="ARBA" id="ARBA00023125"/>
    </source>
</evidence>
<evidence type="ECO:0000256" key="2">
    <source>
        <dbReference type="ARBA" id="ARBA00023015"/>
    </source>
</evidence>
<feature type="region of interest" description="Disordered" evidence="6">
    <location>
        <begin position="68"/>
        <end position="112"/>
    </location>
</feature>
<dbReference type="OrthoDB" id="2328572at2759"/>
<evidence type="ECO:0000259" key="7">
    <source>
        <dbReference type="PROSITE" id="PS50048"/>
    </source>
</evidence>
<protein>
    <recommendedName>
        <fullName evidence="7">Zn(2)-C6 fungal-type domain-containing protein</fullName>
    </recommendedName>
</protein>
<dbReference type="GO" id="GO:0045122">
    <property type="term" value="P:aflatoxin biosynthetic process"/>
    <property type="evidence" value="ECO:0007669"/>
    <property type="project" value="InterPro"/>
</dbReference>
<sequence length="400" mass="43918">MNNTPHWPESGNHTHSRFTQIQIDGQQQPERKLRASCDGCYSAKLKCTKERPTCLRCVSLGLVCRYSPSQRAGKPSRRKAQQQPSRQPTPSSGWSFNVSNDPQSAVSNMPHPQAMGITSLQAFEPLQHAQMSSAFRDRLPSASPSVAEDEDLLGQWSESLPTGCHDSLLQLSEYFTGFPPDGSITGRLSNSDSPMQKHTAPEDPRACNCFDFLLQTLHVMQTKSLNPHSLALDTILSDSKNMIRRGEALLDCSCSGNGTLIMLLASLVAEHLSFLQAATAASPTDSGSPTTTSTTTGSTTASTSKSENQAAASYASRLTIGNYIVDREDEARLRIEMILIELQKTNAFLAKFKAKVACLRVGYERQTYEGLVNLLCTRLRETTIRLQKQKVNMNDEDGAE</sequence>
<evidence type="ECO:0000256" key="4">
    <source>
        <dbReference type="ARBA" id="ARBA00023163"/>
    </source>
</evidence>
<gene>
    <name evidence="8" type="ORF">IMSHALPRED_009150</name>
</gene>
<feature type="compositionally biased region" description="Low complexity" evidence="6">
    <location>
        <begin position="280"/>
        <end position="304"/>
    </location>
</feature>
<dbReference type="GO" id="GO:0005634">
    <property type="term" value="C:nucleus"/>
    <property type="evidence" value="ECO:0007669"/>
    <property type="project" value="InterPro"/>
</dbReference>
<keyword evidence="5" id="KW-0539">Nucleus</keyword>
<organism evidence="8 9">
    <name type="scientific">Imshaugia aleurites</name>
    <dbReference type="NCBI Taxonomy" id="172621"/>
    <lineage>
        <taxon>Eukaryota</taxon>
        <taxon>Fungi</taxon>
        <taxon>Dikarya</taxon>
        <taxon>Ascomycota</taxon>
        <taxon>Pezizomycotina</taxon>
        <taxon>Lecanoromycetes</taxon>
        <taxon>OSLEUM clade</taxon>
        <taxon>Lecanoromycetidae</taxon>
        <taxon>Lecanorales</taxon>
        <taxon>Lecanorineae</taxon>
        <taxon>Parmeliaceae</taxon>
        <taxon>Imshaugia</taxon>
    </lineage>
</organism>
<evidence type="ECO:0000313" key="9">
    <source>
        <dbReference type="Proteomes" id="UP000664534"/>
    </source>
</evidence>
<dbReference type="CDD" id="cd00067">
    <property type="entry name" value="GAL4"/>
    <property type="match status" value="1"/>
</dbReference>
<dbReference type="SUPFAM" id="SSF57701">
    <property type="entry name" value="Zn2/Cys6 DNA-binding domain"/>
    <property type="match status" value="1"/>
</dbReference>
<feature type="region of interest" description="Disordered" evidence="6">
    <location>
        <begin position="280"/>
        <end position="306"/>
    </location>
</feature>
<dbReference type="InterPro" id="IPR036864">
    <property type="entry name" value="Zn2-C6_fun-type_DNA-bd_sf"/>
</dbReference>
<evidence type="ECO:0000313" key="8">
    <source>
        <dbReference type="EMBL" id="CAF9910307.1"/>
    </source>
</evidence>
<reference evidence="8" key="1">
    <citation type="submission" date="2021-03" db="EMBL/GenBank/DDBJ databases">
        <authorList>
            <person name="Tagirdzhanova G."/>
        </authorList>
    </citation>
    <scope>NUCLEOTIDE SEQUENCE</scope>
</reference>
<dbReference type="SMART" id="SM00066">
    <property type="entry name" value="GAL4"/>
    <property type="match status" value="1"/>
</dbReference>
<comment type="caution">
    <text evidence="8">The sequence shown here is derived from an EMBL/GenBank/DDBJ whole genome shotgun (WGS) entry which is preliminary data.</text>
</comment>
<dbReference type="InterPro" id="IPR001138">
    <property type="entry name" value="Zn2Cys6_DnaBD"/>
</dbReference>
<proteinExistence type="predicted"/>
<feature type="compositionally biased region" description="Low complexity" evidence="6">
    <location>
        <begin position="81"/>
        <end position="92"/>
    </location>
</feature>
<accession>A0A8H3EU40</accession>
<evidence type="ECO:0000256" key="6">
    <source>
        <dbReference type="SAM" id="MobiDB-lite"/>
    </source>
</evidence>
<keyword evidence="1" id="KW-0479">Metal-binding</keyword>
<dbReference type="Pfam" id="PF00172">
    <property type="entry name" value="Zn_clus"/>
    <property type="match status" value="1"/>
</dbReference>
<dbReference type="GO" id="GO:0000981">
    <property type="term" value="F:DNA-binding transcription factor activity, RNA polymerase II-specific"/>
    <property type="evidence" value="ECO:0007669"/>
    <property type="project" value="InterPro"/>
</dbReference>
<dbReference type="GO" id="GO:0008270">
    <property type="term" value="F:zinc ion binding"/>
    <property type="evidence" value="ECO:0007669"/>
    <property type="project" value="InterPro"/>
</dbReference>
<keyword evidence="9" id="KW-1185">Reference proteome</keyword>
<dbReference type="GO" id="GO:0003677">
    <property type="term" value="F:DNA binding"/>
    <property type="evidence" value="ECO:0007669"/>
    <property type="project" value="UniProtKB-KW"/>
</dbReference>
<dbReference type="Pfam" id="PF08493">
    <property type="entry name" value="AflR"/>
    <property type="match status" value="1"/>
</dbReference>
<dbReference type="Gene3D" id="4.10.240.10">
    <property type="entry name" value="Zn(2)-C6 fungal-type DNA-binding domain"/>
    <property type="match status" value="1"/>
</dbReference>
<evidence type="ECO:0000256" key="1">
    <source>
        <dbReference type="ARBA" id="ARBA00022723"/>
    </source>
</evidence>
<dbReference type="InterPro" id="IPR013700">
    <property type="entry name" value="AflR"/>
</dbReference>
<dbReference type="EMBL" id="CAJPDT010000007">
    <property type="protein sequence ID" value="CAF9910307.1"/>
    <property type="molecule type" value="Genomic_DNA"/>
</dbReference>
<dbReference type="Proteomes" id="UP000664534">
    <property type="component" value="Unassembled WGS sequence"/>
</dbReference>
<keyword evidence="2" id="KW-0805">Transcription regulation</keyword>
<dbReference type="AlphaFoldDB" id="A0A8H3EU40"/>
<dbReference type="PRINTS" id="PR00755">
    <property type="entry name" value="AFLATOXINBRP"/>
</dbReference>